<dbReference type="PROSITE" id="PS50893">
    <property type="entry name" value="ABC_TRANSPORTER_2"/>
    <property type="match status" value="1"/>
</dbReference>
<evidence type="ECO:0000313" key="5">
    <source>
        <dbReference type="EMBL" id="AIB15091.1"/>
    </source>
</evidence>
<dbReference type="AlphaFoldDB" id="A0A060DMC7"/>
<dbReference type="CDD" id="cd03219">
    <property type="entry name" value="ABC_Mj1267_LivG_branched"/>
    <property type="match status" value="1"/>
</dbReference>
<dbReference type="InterPro" id="IPR051120">
    <property type="entry name" value="ABC_AA/LPS_Transport"/>
</dbReference>
<name>A0A060DMC7_9PROT</name>
<dbReference type="GO" id="GO:0016887">
    <property type="term" value="F:ATP hydrolysis activity"/>
    <property type="evidence" value="ECO:0007669"/>
    <property type="project" value="InterPro"/>
</dbReference>
<evidence type="ECO:0000256" key="2">
    <source>
        <dbReference type="ARBA" id="ARBA00022741"/>
    </source>
</evidence>
<evidence type="ECO:0000259" key="4">
    <source>
        <dbReference type="PROSITE" id="PS50893"/>
    </source>
</evidence>
<keyword evidence="3" id="KW-0067">ATP-binding</keyword>
<dbReference type="PANTHER" id="PTHR45772">
    <property type="entry name" value="CONSERVED COMPONENT OF ABC TRANSPORTER FOR NATURAL AMINO ACIDS-RELATED"/>
    <property type="match status" value="1"/>
</dbReference>
<sequence length="295" mass="32507">MSGAPVASPRGYAHPADATRAASPSDTIFEARGVSLRFGGVQALTDVGFSIRKGELFSIIGPNGAGKTSMVNCISGRYRPTDGKVYFKGKDITGMTPNHRASLGIGRTFQNLALFGHMTVLDNIMVGRHHLLKNNFFTGSLYWLTGARKEELAHRREVEEIIDFLEIQHVRKATAGTLSYGLRKRVELARAIALKPDLILLDEPMAGMNLEEKEDMARYIVDLNEEFGMTVVMIEHDMGVVMDISHRVIVLEFGKKIAEGTPEEVLNDPRVKRAYLGEDGEEDEAVAPPPKQEVA</sequence>
<dbReference type="EMBL" id="CP007795">
    <property type="protein sequence ID" value="AIB15091.1"/>
    <property type="molecule type" value="Genomic_DNA"/>
</dbReference>
<dbReference type="InterPro" id="IPR032823">
    <property type="entry name" value="BCA_ABC_TP_C"/>
</dbReference>
<organism evidence="5 6">
    <name type="scientific">Azospirillum argentinense</name>
    <dbReference type="NCBI Taxonomy" id="2970906"/>
    <lineage>
        <taxon>Bacteria</taxon>
        <taxon>Pseudomonadati</taxon>
        <taxon>Pseudomonadota</taxon>
        <taxon>Alphaproteobacteria</taxon>
        <taxon>Rhodospirillales</taxon>
        <taxon>Azospirillaceae</taxon>
        <taxon>Azospirillum</taxon>
    </lineage>
</organism>
<reference evidence="5 6" key="1">
    <citation type="journal article" date="2014" name="Genome Announc.">
        <title>Complete Genome Sequence of the Model Rhizosphere Strain Azospirillum brasilense Az39, Successfully Applied in Agriculture.</title>
        <authorList>
            <person name="Rivera D."/>
            <person name="Revale S."/>
            <person name="Molina R."/>
            <person name="Gualpa J."/>
            <person name="Puente M."/>
            <person name="Maroniche G."/>
            <person name="Paris G."/>
            <person name="Baker D."/>
            <person name="Clavijo B."/>
            <person name="McLay K."/>
            <person name="Spaepen S."/>
            <person name="Perticari A."/>
            <person name="Vazquez M."/>
            <person name="Wisniewski-Dye F."/>
            <person name="Watkins C."/>
            <person name="Martinez-Abarca F."/>
            <person name="Vanderleyden J."/>
            <person name="Cassan F."/>
        </authorList>
    </citation>
    <scope>NUCLEOTIDE SEQUENCE [LARGE SCALE GENOMIC DNA]</scope>
    <source>
        <strain evidence="5 6">Az39</strain>
        <plasmid evidence="5">AbAZ39_p2</plasmid>
    </source>
</reference>
<evidence type="ECO:0000313" key="6">
    <source>
        <dbReference type="Proteomes" id="UP000027186"/>
    </source>
</evidence>
<evidence type="ECO:0000256" key="1">
    <source>
        <dbReference type="ARBA" id="ARBA00022448"/>
    </source>
</evidence>
<dbReference type="Proteomes" id="UP000027186">
    <property type="component" value="Plasmid AbAZ39_p2"/>
</dbReference>
<dbReference type="GO" id="GO:0005524">
    <property type="term" value="F:ATP binding"/>
    <property type="evidence" value="ECO:0007669"/>
    <property type="project" value="UniProtKB-KW"/>
</dbReference>
<keyword evidence="5" id="KW-0614">Plasmid</keyword>
<dbReference type="PANTHER" id="PTHR45772:SF1">
    <property type="entry name" value="ABC TRANSPORTER ATP-BINDING PROTEIN"/>
    <property type="match status" value="1"/>
</dbReference>
<dbReference type="RefSeq" id="WP_247881762.1">
    <property type="nucleotide sequence ID" value="NZ_CP007795.1"/>
</dbReference>
<proteinExistence type="predicted"/>
<dbReference type="GO" id="GO:0005886">
    <property type="term" value="C:plasma membrane"/>
    <property type="evidence" value="ECO:0007669"/>
    <property type="project" value="TreeGrafter"/>
</dbReference>
<keyword evidence="2" id="KW-0547">Nucleotide-binding</keyword>
<dbReference type="Gene3D" id="3.40.50.300">
    <property type="entry name" value="P-loop containing nucleotide triphosphate hydrolases"/>
    <property type="match status" value="1"/>
</dbReference>
<dbReference type="KEGG" id="abq:ABAZ39_24680"/>
<dbReference type="Pfam" id="PF12399">
    <property type="entry name" value="BCA_ABC_TP_C"/>
    <property type="match status" value="1"/>
</dbReference>
<accession>A0A060DMC7</accession>
<feature type="domain" description="ABC transporter" evidence="4">
    <location>
        <begin position="29"/>
        <end position="278"/>
    </location>
</feature>
<dbReference type="FunFam" id="3.40.50.300:FF:000421">
    <property type="entry name" value="Branched-chain amino acid ABC transporter ATP-binding protein"/>
    <property type="match status" value="1"/>
</dbReference>
<dbReference type="InterPro" id="IPR003593">
    <property type="entry name" value="AAA+_ATPase"/>
</dbReference>
<protein>
    <submittedName>
        <fullName evidence="5">ABC transporter</fullName>
    </submittedName>
</protein>
<geneLocation type="plasmid" evidence="5 6">
    <name>AbAZ39_p2</name>
</geneLocation>
<keyword evidence="1" id="KW-0813">Transport</keyword>
<evidence type="ECO:0000256" key="3">
    <source>
        <dbReference type="ARBA" id="ARBA00022840"/>
    </source>
</evidence>
<dbReference type="InterPro" id="IPR027417">
    <property type="entry name" value="P-loop_NTPase"/>
</dbReference>
<dbReference type="Pfam" id="PF00005">
    <property type="entry name" value="ABC_tran"/>
    <property type="match status" value="1"/>
</dbReference>
<dbReference type="SUPFAM" id="SSF52540">
    <property type="entry name" value="P-loop containing nucleoside triphosphate hydrolases"/>
    <property type="match status" value="1"/>
</dbReference>
<gene>
    <name evidence="5" type="ORF">ABAZ39_24680</name>
</gene>
<dbReference type="SMART" id="SM00382">
    <property type="entry name" value="AAA"/>
    <property type="match status" value="1"/>
</dbReference>
<dbReference type="InterPro" id="IPR003439">
    <property type="entry name" value="ABC_transporter-like_ATP-bd"/>
</dbReference>